<evidence type="ECO:0000256" key="1">
    <source>
        <dbReference type="SAM" id="MobiDB-lite"/>
    </source>
</evidence>
<evidence type="ECO:0000313" key="2">
    <source>
        <dbReference type="EMBL" id="KIK33362.1"/>
    </source>
</evidence>
<dbReference type="InParanoid" id="A0A0D0AGL3"/>
<gene>
    <name evidence="2" type="ORF">CY34DRAFT_813671</name>
</gene>
<accession>A0A0D0AGL3</accession>
<sequence>MSSFAPGHLGDYLPPLGEDSESGHPEHPQDTGQTTVMPDPLDNNFQALEESANHLEQTQDPREIRITGIQQVIITAIHVTHPHT</sequence>
<reference evidence="3" key="2">
    <citation type="submission" date="2015-01" db="EMBL/GenBank/DDBJ databases">
        <title>Evolutionary Origins and Diversification of the Mycorrhizal Mutualists.</title>
        <authorList>
            <consortium name="DOE Joint Genome Institute"/>
            <consortium name="Mycorrhizal Genomics Consortium"/>
            <person name="Kohler A."/>
            <person name="Kuo A."/>
            <person name="Nagy L.G."/>
            <person name="Floudas D."/>
            <person name="Copeland A."/>
            <person name="Barry K.W."/>
            <person name="Cichocki N."/>
            <person name="Veneault-Fourrey C."/>
            <person name="LaButti K."/>
            <person name="Lindquist E.A."/>
            <person name="Lipzen A."/>
            <person name="Lundell T."/>
            <person name="Morin E."/>
            <person name="Murat C."/>
            <person name="Riley R."/>
            <person name="Ohm R."/>
            <person name="Sun H."/>
            <person name="Tunlid A."/>
            <person name="Henrissat B."/>
            <person name="Grigoriev I.V."/>
            <person name="Hibbett D.S."/>
            <person name="Martin F."/>
        </authorList>
    </citation>
    <scope>NUCLEOTIDE SEQUENCE [LARGE SCALE GENOMIC DNA]</scope>
    <source>
        <strain evidence="3">UH-Slu-Lm8-n1</strain>
    </source>
</reference>
<dbReference type="AlphaFoldDB" id="A0A0D0AGL3"/>
<proteinExistence type="predicted"/>
<protein>
    <submittedName>
        <fullName evidence="2">Uncharacterized protein</fullName>
    </submittedName>
</protein>
<organism evidence="2 3">
    <name type="scientific">Suillus luteus UH-Slu-Lm8-n1</name>
    <dbReference type="NCBI Taxonomy" id="930992"/>
    <lineage>
        <taxon>Eukaryota</taxon>
        <taxon>Fungi</taxon>
        <taxon>Dikarya</taxon>
        <taxon>Basidiomycota</taxon>
        <taxon>Agaricomycotina</taxon>
        <taxon>Agaricomycetes</taxon>
        <taxon>Agaricomycetidae</taxon>
        <taxon>Boletales</taxon>
        <taxon>Suillineae</taxon>
        <taxon>Suillaceae</taxon>
        <taxon>Suillus</taxon>
    </lineage>
</organism>
<name>A0A0D0AGL3_9AGAM</name>
<dbReference type="HOGENOM" id="CLU_2528991_0_0_1"/>
<feature type="region of interest" description="Disordered" evidence="1">
    <location>
        <begin position="1"/>
        <end position="44"/>
    </location>
</feature>
<evidence type="ECO:0000313" key="3">
    <source>
        <dbReference type="Proteomes" id="UP000054485"/>
    </source>
</evidence>
<dbReference type="Proteomes" id="UP000054485">
    <property type="component" value="Unassembled WGS sequence"/>
</dbReference>
<reference evidence="2 3" key="1">
    <citation type="submission" date="2014-04" db="EMBL/GenBank/DDBJ databases">
        <authorList>
            <consortium name="DOE Joint Genome Institute"/>
            <person name="Kuo A."/>
            <person name="Ruytinx J."/>
            <person name="Rineau F."/>
            <person name="Colpaert J."/>
            <person name="Kohler A."/>
            <person name="Nagy L.G."/>
            <person name="Floudas D."/>
            <person name="Copeland A."/>
            <person name="Barry K.W."/>
            <person name="Cichocki N."/>
            <person name="Veneault-Fourrey C."/>
            <person name="LaButti K."/>
            <person name="Lindquist E.A."/>
            <person name="Lipzen A."/>
            <person name="Lundell T."/>
            <person name="Morin E."/>
            <person name="Murat C."/>
            <person name="Sun H."/>
            <person name="Tunlid A."/>
            <person name="Henrissat B."/>
            <person name="Grigoriev I.V."/>
            <person name="Hibbett D.S."/>
            <person name="Martin F."/>
            <person name="Nordberg H.P."/>
            <person name="Cantor M.N."/>
            <person name="Hua S.X."/>
        </authorList>
    </citation>
    <scope>NUCLEOTIDE SEQUENCE [LARGE SCALE GENOMIC DNA]</scope>
    <source>
        <strain evidence="2 3">UH-Slu-Lm8-n1</strain>
    </source>
</reference>
<dbReference type="EMBL" id="KN835958">
    <property type="protein sequence ID" value="KIK33362.1"/>
    <property type="molecule type" value="Genomic_DNA"/>
</dbReference>
<keyword evidence="3" id="KW-1185">Reference proteome</keyword>